<sequence>MDKNLSGLKDKLEQAMAEYAREDICLAFSGGVDSSLLLKAAAEAVKKTGKKVYAVTFDSRLHPSCDLDIASNVAKELGGIHKIITVDELEQEEIRFNPVDRCYLCKKKLFQSLREFAGERDIPVIMDGTNEDDMHVYRPGIRALKELGIISLLAELHITKAQVKALAGEYGISVAKRPSAPCMATRLPYNTEIDYDILGKIGEGEEFLRSRFQGNVRLRLHKDIVRIEVDQDSFERVLKERDIVISYLKKLGFAYITLDLEGFRSGSMDLGIGESGIE</sequence>
<organism evidence="4 5">
    <name type="scientific">Lacrimispora amygdalina</name>
    <dbReference type="NCBI Taxonomy" id="253257"/>
    <lineage>
        <taxon>Bacteria</taxon>
        <taxon>Bacillati</taxon>
        <taxon>Bacillota</taxon>
        <taxon>Clostridia</taxon>
        <taxon>Lachnospirales</taxon>
        <taxon>Lachnospiraceae</taxon>
        <taxon>Lacrimispora</taxon>
    </lineage>
</organism>
<evidence type="ECO:0000313" key="3">
    <source>
        <dbReference type="EMBL" id="GLB28294.1"/>
    </source>
</evidence>
<dbReference type="Pfam" id="PF00733">
    <property type="entry name" value="Asn_synthase"/>
    <property type="match status" value="1"/>
</dbReference>
<evidence type="ECO:0000313" key="5">
    <source>
        <dbReference type="Proteomes" id="UP000260680"/>
    </source>
</evidence>
<dbReference type="OrthoDB" id="9776919at2"/>
<reference evidence="3 6" key="2">
    <citation type="journal article" date="2024" name="Int. J. Syst. Evol. Microbiol.">
        <title>Lacrimispora brassicae sp. nov. isolated from fermented cabbage, and proposal of Clostridium indicum Gundawar et al. 2019 and Clostridium methoxybenzovorans Mechichi et al. 1999 as heterotypic synonyms of Lacrimispora amygdalina (Parshina et al. 2003) Haas and Blanchard 2020 and Lacrimispora indolis (McClung and McCoy 1957) Haas and Blanchard 2020, respectively.</title>
        <authorList>
            <person name="Kobayashi H."/>
            <person name="Tanizawa Y."/>
            <person name="Sakamoto M."/>
            <person name="Ohkuma M."/>
            <person name="Tohno M."/>
        </authorList>
    </citation>
    <scope>NUCLEOTIDE SEQUENCE [LARGE SCALE GENOMIC DNA]</scope>
    <source>
        <strain evidence="3 6">DSM 12857</strain>
    </source>
</reference>
<evidence type="ECO:0000313" key="4">
    <source>
        <dbReference type="EMBL" id="RFZ80239.1"/>
    </source>
</evidence>
<gene>
    <name evidence="4" type="primary">larE</name>
    <name evidence="4" type="ORF">DS742_04580</name>
    <name evidence="3" type="ORF">LAD12857_02170</name>
</gene>
<keyword evidence="6" id="KW-1185">Reference proteome</keyword>
<comment type="caution">
    <text evidence="4">The sequence shown here is derived from an EMBL/GenBank/DDBJ whole genome shotgun (WGS) entry which is preliminary data.</text>
</comment>
<dbReference type="InterPro" id="IPR014729">
    <property type="entry name" value="Rossmann-like_a/b/a_fold"/>
</dbReference>
<proteinExistence type="predicted"/>
<evidence type="ECO:0000313" key="6">
    <source>
        <dbReference type="Proteomes" id="UP001419084"/>
    </source>
</evidence>
<accession>A0A3E2NGW6</accession>
<dbReference type="CDD" id="cd01990">
    <property type="entry name" value="LarE-like"/>
    <property type="match status" value="1"/>
</dbReference>
<dbReference type="GO" id="GO:0006529">
    <property type="term" value="P:asparagine biosynthetic process"/>
    <property type="evidence" value="ECO:0007669"/>
    <property type="project" value="InterPro"/>
</dbReference>
<dbReference type="GO" id="GO:0004066">
    <property type="term" value="F:asparagine synthase (glutamine-hydrolyzing) activity"/>
    <property type="evidence" value="ECO:0007669"/>
    <property type="project" value="InterPro"/>
</dbReference>
<reference evidence="4 5" key="1">
    <citation type="submission" date="2018-07" db="EMBL/GenBank/DDBJ databases">
        <title>New species, Clostridium PI-S10-A1B.</title>
        <authorList>
            <person name="Krishna G."/>
            <person name="Summeta K."/>
            <person name="Shikha S."/>
            <person name="Prabhu P.B."/>
            <person name="Suresh K."/>
        </authorList>
    </citation>
    <scope>NUCLEOTIDE SEQUENCE [LARGE SCALE GENOMIC DNA]</scope>
    <source>
        <strain evidence="4 5">PI-S10-A1B</strain>
    </source>
</reference>
<name>A0A3E2NGW6_9FIRM</name>
<evidence type="ECO:0000259" key="2">
    <source>
        <dbReference type="Pfam" id="PF00733"/>
    </source>
</evidence>
<feature type="active site" description="Nucleophile and sulfur donor" evidence="1">
    <location>
        <position position="182"/>
    </location>
</feature>
<dbReference type="PANTHER" id="PTHR43169:SF2">
    <property type="entry name" value="NAD_GMP SYNTHASE DOMAIN-CONTAINING PROTEIN"/>
    <property type="match status" value="1"/>
</dbReference>
<dbReference type="InterPro" id="IPR001962">
    <property type="entry name" value="Asn_synthase"/>
</dbReference>
<dbReference type="InterPro" id="IPR052188">
    <property type="entry name" value="Ni-pincer_cofactor_biosynth"/>
</dbReference>
<dbReference type="Proteomes" id="UP000260680">
    <property type="component" value="Unassembled WGS sequence"/>
</dbReference>
<dbReference type="SUPFAM" id="SSF52402">
    <property type="entry name" value="Adenine nucleotide alpha hydrolases-like"/>
    <property type="match status" value="1"/>
</dbReference>
<dbReference type="RefSeq" id="WP_117415825.1">
    <property type="nucleotide sequence ID" value="NZ_BRPJ01000004.1"/>
</dbReference>
<keyword evidence="3" id="KW-0378">Hydrolase</keyword>
<protein>
    <submittedName>
        <fullName evidence="4">ATP-dependent sacrificial sulfur transferase LarE</fullName>
    </submittedName>
    <submittedName>
        <fullName evidence="3">Adenine nucleotide alpha hydrolase</fullName>
    </submittedName>
</protein>
<dbReference type="GO" id="GO:0016783">
    <property type="term" value="F:sulfurtransferase activity"/>
    <property type="evidence" value="ECO:0007669"/>
    <property type="project" value="InterPro"/>
</dbReference>
<dbReference type="NCBIfam" id="TIGR00268">
    <property type="entry name" value="ATP-dependent sacrificial sulfur transferase LarE"/>
    <property type="match status" value="1"/>
</dbReference>
<feature type="domain" description="Asparagine synthetase" evidence="2">
    <location>
        <begin position="8"/>
        <end position="90"/>
    </location>
</feature>
<evidence type="ECO:0000256" key="1">
    <source>
        <dbReference type="PIRSR" id="PIRSR006661-1"/>
    </source>
</evidence>
<dbReference type="PANTHER" id="PTHR43169">
    <property type="entry name" value="EXSB FAMILY PROTEIN"/>
    <property type="match status" value="1"/>
</dbReference>
<dbReference type="EMBL" id="BRPJ01000004">
    <property type="protein sequence ID" value="GLB28294.1"/>
    <property type="molecule type" value="Genomic_DNA"/>
</dbReference>
<dbReference type="PIRSF" id="PIRSF006661">
    <property type="entry name" value="PP-lp_UCP006661"/>
    <property type="match status" value="1"/>
</dbReference>
<dbReference type="GO" id="GO:0016787">
    <property type="term" value="F:hydrolase activity"/>
    <property type="evidence" value="ECO:0007669"/>
    <property type="project" value="UniProtKB-KW"/>
</dbReference>
<keyword evidence="4" id="KW-0808">Transferase</keyword>
<dbReference type="InterPro" id="IPR005232">
    <property type="entry name" value="LarE"/>
</dbReference>
<dbReference type="AlphaFoldDB" id="A0A3E2NGW6"/>
<dbReference type="Gene3D" id="3.40.50.620">
    <property type="entry name" value="HUPs"/>
    <property type="match status" value="1"/>
</dbReference>
<dbReference type="EMBL" id="QOHO01000013">
    <property type="protein sequence ID" value="RFZ80239.1"/>
    <property type="molecule type" value="Genomic_DNA"/>
</dbReference>
<dbReference type="Proteomes" id="UP001419084">
    <property type="component" value="Unassembled WGS sequence"/>
</dbReference>